<keyword evidence="3" id="KW-1185">Reference proteome</keyword>
<accession>A0ABR9P284</accession>
<dbReference type="Proteomes" id="UP000806528">
    <property type="component" value="Unassembled WGS sequence"/>
</dbReference>
<dbReference type="Pfam" id="PF16259">
    <property type="entry name" value="DUF4913"/>
    <property type="match status" value="1"/>
</dbReference>
<protein>
    <submittedName>
        <fullName evidence="2">DUF4913 domain-containing protein</fullName>
    </submittedName>
</protein>
<reference evidence="2 3" key="1">
    <citation type="submission" date="2020-09" db="EMBL/GenBank/DDBJ databases">
        <title>Diversity and distribution of actinomycetes associated with coral in the coast of Hainan.</title>
        <authorList>
            <person name="Li F."/>
        </authorList>
    </citation>
    <scope>NUCLEOTIDE SEQUENCE [LARGE SCALE GENOMIC DNA]</scope>
    <source>
        <strain evidence="2 3">HNM0947</strain>
    </source>
</reference>
<evidence type="ECO:0000256" key="1">
    <source>
        <dbReference type="SAM" id="MobiDB-lite"/>
    </source>
</evidence>
<organism evidence="2 3">
    <name type="scientific">Nocardiopsis coralli</name>
    <dbReference type="NCBI Taxonomy" id="2772213"/>
    <lineage>
        <taxon>Bacteria</taxon>
        <taxon>Bacillati</taxon>
        <taxon>Actinomycetota</taxon>
        <taxon>Actinomycetes</taxon>
        <taxon>Streptosporangiales</taxon>
        <taxon>Nocardiopsidaceae</taxon>
        <taxon>Nocardiopsis</taxon>
    </lineage>
</organism>
<name>A0ABR9P284_9ACTN</name>
<evidence type="ECO:0000313" key="3">
    <source>
        <dbReference type="Proteomes" id="UP000806528"/>
    </source>
</evidence>
<feature type="region of interest" description="Disordered" evidence="1">
    <location>
        <begin position="88"/>
        <end position="114"/>
    </location>
</feature>
<dbReference type="EMBL" id="JADBGI010000003">
    <property type="protein sequence ID" value="MBE2997956.1"/>
    <property type="molecule type" value="Genomic_DNA"/>
</dbReference>
<proteinExistence type="predicted"/>
<comment type="caution">
    <text evidence="2">The sequence shown here is derived from an EMBL/GenBank/DDBJ whole genome shotgun (WGS) entry which is preliminary data.</text>
</comment>
<gene>
    <name evidence="2" type="ORF">IDM40_04420</name>
</gene>
<dbReference type="InterPro" id="IPR032584">
    <property type="entry name" value="DUF4913"/>
</dbReference>
<sequence length="114" mass="12698">MVELAQLTTWVNGFLVPVYVTSRIPSSRSPWCARWWEHPEAIGRLHALWLAYQAMSDTDGAGITAPHEWHRDHLDPALASLRAPDGPFSGCMTKPHQDTHNPPPEVTVVDHTGV</sequence>
<evidence type="ECO:0000313" key="2">
    <source>
        <dbReference type="EMBL" id="MBE2997956.1"/>
    </source>
</evidence>